<dbReference type="SUPFAM" id="SSF48403">
    <property type="entry name" value="Ankyrin repeat"/>
    <property type="match status" value="1"/>
</dbReference>
<dbReference type="PROSITE" id="PS50297">
    <property type="entry name" value="ANK_REP_REGION"/>
    <property type="match status" value="2"/>
</dbReference>
<accession>A0A9P6C031</accession>
<dbReference type="OrthoDB" id="10057496at2759"/>
<dbReference type="Proteomes" id="UP000807342">
    <property type="component" value="Unassembled WGS sequence"/>
</dbReference>
<comment type="caution">
    <text evidence="2">The sequence shown here is derived from an EMBL/GenBank/DDBJ whole genome shotgun (WGS) entry which is preliminary data.</text>
</comment>
<organism evidence="2 3">
    <name type="scientific">Macrolepiota fuliginosa MF-IS2</name>
    <dbReference type="NCBI Taxonomy" id="1400762"/>
    <lineage>
        <taxon>Eukaryota</taxon>
        <taxon>Fungi</taxon>
        <taxon>Dikarya</taxon>
        <taxon>Basidiomycota</taxon>
        <taxon>Agaricomycotina</taxon>
        <taxon>Agaricomycetes</taxon>
        <taxon>Agaricomycetidae</taxon>
        <taxon>Agaricales</taxon>
        <taxon>Agaricineae</taxon>
        <taxon>Agaricaceae</taxon>
        <taxon>Macrolepiota</taxon>
    </lineage>
</organism>
<dbReference type="InterPro" id="IPR036770">
    <property type="entry name" value="Ankyrin_rpt-contain_sf"/>
</dbReference>
<evidence type="ECO:0000313" key="3">
    <source>
        <dbReference type="Proteomes" id="UP000807342"/>
    </source>
</evidence>
<dbReference type="Gene3D" id="1.25.40.20">
    <property type="entry name" value="Ankyrin repeat-containing domain"/>
    <property type="match status" value="1"/>
</dbReference>
<sequence length="202" mass="21245">MALPTSDEKDELLLSCRYGDLEDIHQFVQQFGQDAVAELRDENGNTALHMAAGNGHEDVLDYLLPITPPSLLSTQNNSGSTPLHWAALNSHLLTVQKLVQFPGGPGVDLIDMKNAAGRSPLAEAEMTGWDQGAKWLVEMMKLDLEQGGATEGGAGEGIGGSITEEDIQVEIEDADGQVAKMTIGGNTAVSGGPRSSSATTDS</sequence>
<proteinExistence type="predicted"/>
<dbReference type="PANTHER" id="PTHR24121">
    <property type="entry name" value="NO MECHANORECEPTOR POTENTIAL C, ISOFORM D-RELATED"/>
    <property type="match status" value="1"/>
</dbReference>
<keyword evidence="3" id="KW-1185">Reference proteome</keyword>
<protein>
    <submittedName>
        <fullName evidence="2">Ankyrin</fullName>
    </submittedName>
</protein>
<dbReference type="AlphaFoldDB" id="A0A9P6C031"/>
<dbReference type="SMART" id="SM00248">
    <property type="entry name" value="ANK"/>
    <property type="match status" value="2"/>
</dbReference>
<dbReference type="PROSITE" id="PS50088">
    <property type="entry name" value="ANK_REPEAT"/>
    <property type="match status" value="2"/>
</dbReference>
<keyword evidence="1" id="KW-0040">ANK repeat</keyword>
<dbReference type="EMBL" id="MU151415">
    <property type="protein sequence ID" value="KAF9443993.1"/>
    <property type="molecule type" value="Genomic_DNA"/>
</dbReference>
<dbReference type="InterPro" id="IPR002110">
    <property type="entry name" value="Ankyrin_rpt"/>
</dbReference>
<feature type="repeat" description="ANK" evidence="1">
    <location>
        <begin position="78"/>
        <end position="100"/>
    </location>
</feature>
<feature type="repeat" description="ANK" evidence="1">
    <location>
        <begin position="43"/>
        <end position="64"/>
    </location>
</feature>
<gene>
    <name evidence="2" type="ORF">P691DRAFT_778546</name>
</gene>
<reference evidence="2" key="1">
    <citation type="submission" date="2020-11" db="EMBL/GenBank/DDBJ databases">
        <authorList>
            <consortium name="DOE Joint Genome Institute"/>
            <person name="Ahrendt S."/>
            <person name="Riley R."/>
            <person name="Andreopoulos W."/>
            <person name="Labutti K."/>
            <person name="Pangilinan J."/>
            <person name="Ruiz-Duenas F.J."/>
            <person name="Barrasa J.M."/>
            <person name="Sanchez-Garcia M."/>
            <person name="Camarero S."/>
            <person name="Miyauchi S."/>
            <person name="Serrano A."/>
            <person name="Linde D."/>
            <person name="Babiker R."/>
            <person name="Drula E."/>
            <person name="Ayuso-Fernandez I."/>
            <person name="Pacheco R."/>
            <person name="Padilla G."/>
            <person name="Ferreira P."/>
            <person name="Barriuso J."/>
            <person name="Kellner H."/>
            <person name="Castanera R."/>
            <person name="Alfaro M."/>
            <person name="Ramirez L."/>
            <person name="Pisabarro A.G."/>
            <person name="Kuo A."/>
            <person name="Tritt A."/>
            <person name="Lipzen A."/>
            <person name="He G."/>
            <person name="Yan M."/>
            <person name="Ng V."/>
            <person name="Cullen D."/>
            <person name="Martin F."/>
            <person name="Rosso M.-N."/>
            <person name="Henrissat B."/>
            <person name="Hibbett D."/>
            <person name="Martinez A.T."/>
            <person name="Grigoriev I.V."/>
        </authorList>
    </citation>
    <scope>NUCLEOTIDE SEQUENCE</scope>
    <source>
        <strain evidence="2">MF-IS2</strain>
    </source>
</reference>
<dbReference type="PANTHER" id="PTHR24121:SF23">
    <property type="entry name" value="NO MECHANORECEPTOR POTENTIAL C, ISOFORM H"/>
    <property type="match status" value="1"/>
</dbReference>
<dbReference type="Pfam" id="PF12796">
    <property type="entry name" value="Ank_2"/>
    <property type="match status" value="1"/>
</dbReference>
<evidence type="ECO:0000256" key="1">
    <source>
        <dbReference type="PROSITE-ProRule" id="PRU00023"/>
    </source>
</evidence>
<evidence type="ECO:0000313" key="2">
    <source>
        <dbReference type="EMBL" id="KAF9443993.1"/>
    </source>
</evidence>
<name>A0A9P6C031_9AGAR</name>